<dbReference type="InterPro" id="IPR003494">
    <property type="entry name" value="SHS2_FtsA"/>
</dbReference>
<dbReference type="Proteomes" id="UP000581688">
    <property type="component" value="Unassembled WGS sequence"/>
</dbReference>
<dbReference type="PANTHER" id="PTHR32432">
    <property type="entry name" value="CELL DIVISION PROTEIN FTSA-RELATED"/>
    <property type="match status" value="1"/>
</dbReference>
<reference evidence="3 4" key="1">
    <citation type="submission" date="2020-08" db="EMBL/GenBank/DDBJ databases">
        <title>Genomic Encyclopedia of Type Strains, Phase IV (KMG-IV): sequencing the most valuable type-strain genomes for metagenomic binning, comparative biology and taxonomic classification.</title>
        <authorList>
            <person name="Goeker M."/>
        </authorList>
    </citation>
    <scope>NUCLEOTIDE SEQUENCE [LARGE SCALE GENOMIC DNA]</scope>
    <source>
        <strain evidence="3 4">DSM 19612</strain>
    </source>
</reference>
<evidence type="ECO:0000313" key="4">
    <source>
        <dbReference type="Proteomes" id="UP000581688"/>
    </source>
</evidence>
<dbReference type="InterPro" id="IPR005883">
    <property type="entry name" value="PilM"/>
</dbReference>
<feature type="domain" description="SHS2" evidence="2">
    <location>
        <begin position="5"/>
        <end position="202"/>
    </location>
</feature>
<gene>
    <name evidence="3" type="ORF">HNQ94_000562</name>
</gene>
<keyword evidence="3" id="KW-0132">Cell division</keyword>
<dbReference type="GO" id="GO:0003723">
    <property type="term" value="F:RNA binding"/>
    <property type="evidence" value="ECO:0007669"/>
    <property type="project" value="UniProtKB-KW"/>
</dbReference>
<evidence type="ECO:0000259" key="2">
    <source>
        <dbReference type="SMART" id="SM00842"/>
    </source>
</evidence>
<keyword evidence="3" id="KW-0131">Cell cycle</keyword>
<dbReference type="PANTHER" id="PTHR32432:SF3">
    <property type="entry name" value="ETHANOLAMINE UTILIZATION PROTEIN EUTJ"/>
    <property type="match status" value="1"/>
</dbReference>
<organism evidence="3 4">
    <name type="scientific">Salirhabdus euzebyi</name>
    <dbReference type="NCBI Taxonomy" id="394506"/>
    <lineage>
        <taxon>Bacteria</taxon>
        <taxon>Bacillati</taxon>
        <taxon>Bacillota</taxon>
        <taxon>Bacilli</taxon>
        <taxon>Bacillales</taxon>
        <taxon>Bacillaceae</taxon>
        <taxon>Salirhabdus</taxon>
    </lineage>
</organism>
<dbReference type="InterPro" id="IPR050696">
    <property type="entry name" value="FtsA/MreB"/>
</dbReference>
<comment type="caution">
    <text evidence="3">The sequence shown here is derived from an EMBL/GenBank/DDBJ whole genome shotgun (WGS) entry which is preliminary data.</text>
</comment>
<dbReference type="Pfam" id="PF11104">
    <property type="entry name" value="PilM_2"/>
    <property type="match status" value="1"/>
</dbReference>
<dbReference type="CDD" id="cd24004">
    <property type="entry name" value="ASKHA_NBD_PilM-like"/>
    <property type="match status" value="1"/>
</dbReference>
<keyword evidence="1" id="KW-0694">RNA-binding</keyword>
<keyword evidence="4" id="KW-1185">Reference proteome</keyword>
<dbReference type="EMBL" id="JACHGH010000001">
    <property type="protein sequence ID" value="MBB6452141.1"/>
    <property type="molecule type" value="Genomic_DNA"/>
</dbReference>
<sequence>MGERIISFDIGTRSVVGIILEKVSTHFEVIDFISVEHNERSMLDGQIHDILSVSKVIRKVKEFLEEKHGPIKKVCVAAAGRALKTQQTKVTKNIFQQPLMNEEDILHLELSAVQQAQYELAQKEMEENSTNYYCVGYSVLHYKLDGDDIGSLIDQQGHEAEVKIIATFLPKVVVESLISALHRADLEMDALTLEPIAAINVLIPPSMRRLNVALVDIGAGTSDIAITNYGTVIAYGMVPVAGDEITEAISNHYLLDFPLAEEVKREVTTNKKSKVTDILGFESEITYDELVSNIMDSIDQLANSICDEILLLNQKSPQAVMVVGGGSLTPELTKRIANRLQLPENRVAVRGTDAIQQLKKTYIIPEGPAFVTPLGIAIAAKQNPIHYISIQVNERTVRLFDLKQLTVGDCLLAAGININKLYGKPGMAYMVTFNGKNITIPGTLGQPPILTLNGNPVSLKDLIKHGDKMKVIPGENGQSPSIMLGELVEDVFSFPVYVNGEKHIVQPSILVNNQPANKNTYIQDKDDIRLNAIQTIEGFLHSINKSSLLENRIPFHVKINGEKKKLDVDICTIYINGVKSTPKSSIKQNDKITIVEQSQFPLNQLLEMLEVDRSIVLPVTFESRTIYLKKEKVAFYREDIPLSEDSIVKHEDSLKMTKNDSQPFIFQDIFRYIDFDISSITGKQFKLYVNGEEASFTTELAPHDKISIRWIESIYTKK</sequence>
<proteinExistence type="predicted"/>
<protein>
    <submittedName>
        <fullName evidence="3">Cell division protein FtsA</fullName>
    </submittedName>
</protein>
<dbReference type="SMART" id="SM00842">
    <property type="entry name" value="FtsA"/>
    <property type="match status" value="1"/>
</dbReference>
<dbReference type="SUPFAM" id="SSF53067">
    <property type="entry name" value="Actin-like ATPase domain"/>
    <property type="match status" value="2"/>
</dbReference>
<evidence type="ECO:0000256" key="1">
    <source>
        <dbReference type="PROSITE-ProRule" id="PRU00182"/>
    </source>
</evidence>
<dbReference type="PROSITE" id="PS50889">
    <property type="entry name" value="S4"/>
    <property type="match status" value="1"/>
</dbReference>
<accession>A0A841PYN6</accession>
<evidence type="ECO:0000313" key="3">
    <source>
        <dbReference type="EMBL" id="MBB6452141.1"/>
    </source>
</evidence>
<dbReference type="RefSeq" id="WP_174494315.1">
    <property type="nucleotide sequence ID" value="NZ_CADDWK010000001.1"/>
</dbReference>
<dbReference type="Gene3D" id="3.30.420.40">
    <property type="match status" value="2"/>
</dbReference>
<dbReference type="InterPro" id="IPR043129">
    <property type="entry name" value="ATPase_NBD"/>
</dbReference>
<name>A0A841PYN6_9BACI</name>
<dbReference type="GO" id="GO:0051301">
    <property type="term" value="P:cell division"/>
    <property type="evidence" value="ECO:0007669"/>
    <property type="project" value="UniProtKB-KW"/>
</dbReference>
<dbReference type="AlphaFoldDB" id="A0A841PYN6"/>